<protein>
    <recommendedName>
        <fullName evidence="5">Aldehyde dehydrogenase domain-containing protein</fullName>
    </recommendedName>
</protein>
<dbReference type="RefSeq" id="XP_028513367.1">
    <property type="nucleotide sequence ID" value="XM_028657566.1"/>
</dbReference>
<evidence type="ECO:0000256" key="4">
    <source>
        <dbReference type="RuleBase" id="RU003345"/>
    </source>
</evidence>
<dbReference type="InterPro" id="IPR012394">
    <property type="entry name" value="Aldehyde_DH_NAD(P)"/>
</dbReference>
<dbReference type="PANTHER" id="PTHR43570">
    <property type="entry name" value="ALDEHYDE DEHYDROGENASE"/>
    <property type="match status" value="1"/>
</dbReference>
<evidence type="ECO:0000259" key="5">
    <source>
        <dbReference type="Pfam" id="PF00171"/>
    </source>
</evidence>
<dbReference type="InterPro" id="IPR016161">
    <property type="entry name" value="Ald_DH/histidinol_DH"/>
</dbReference>
<dbReference type="PROSITE" id="PS00070">
    <property type="entry name" value="ALDEHYDE_DEHYDR_CYS"/>
    <property type="match status" value="1"/>
</dbReference>
<dbReference type="GO" id="GO:0005737">
    <property type="term" value="C:cytoplasm"/>
    <property type="evidence" value="ECO:0007669"/>
    <property type="project" value="TreeGrafter"/>
</dbReference>
<feature type="domain" description="Aldehyde dehydrogenase" evidence="5">
    <location>
        <begin position="1"/>
        <end position="132"/>
    </location>
</feature>
<dbReference type="InterPro" id="IPR029510">
    <property type="entry name" value="Ald_DH_CS_GLU"/>
</dbReference>
<dbReference type="PROSITE" id="PS00687">
    <property type="entry name" value="ALDEHYDE_DEHYDR_GLU"/>
    <property type="match status" value="1"/>
</dbReference>
<keyword evidence="2 4" id="KW-0560">Oxidoreductase</keyword>
<dbReference type="Gene3D" id="3.40.309.10">
    <property type="entry name" value="Aldehyde Dehydrogenase, Chain A, domain 2"/>
    <property type="match status" value="2"/>
</dbReference>
<dbReference type="GO" id="GO:0006081">
    <property type="term" value="P:aldehyde metabolic process"/>
    <property type="evidence" value="ECO:0007669"/>
    <property type="project" value="InterPro"/>
</dbReference>
<dbReference type="Gene3D" id="3.40.605.10">
    <property type="entry name" value="Aldehyde Dehydrogenase, Chain A, domain 1"/>
    <property type="match status" value="2"/>
</dbReference>
<dbReference type="OMA" id="ECYIRES"/>
<dbReference type="InterPro" id="IPR015590">
    <property type="entry name" value="Aldehyde_DH_dom"/>
</dbReference>
<dbReference type="AlphaFoldDB" id="A0A913YFR1"/>
<dbReference type="Proteomes" id="UP000887567">
    <property type="component" value="Unplaced"/>
</dbReference>
<comment type="similarity">
    <text evidence="1 4">Belongs to the aldehyde dehydrogenase family.</text>
</comment>
<dbReference type="PANTHER" id="PTHR43570:SF16">
    <property type="entry name" value="ALDEHYDE DEHYDROGENASE TYPE III, ISOFORM Q"/>
    <property type="match status" value="1"/>
</dbReference>
<reference evidence="6" key="1">
    <citation type="submission" date="2022-11" db="UniProtKB">
        <authorList>
            <consortium name="EnsemblMetazoa"/>
        </authorList>
    </citation>
    <scope>IDENTIFICATION</scope>
</reference>
<dbReference type="InterPro" id="IPR016160">
    <property type="entry name" value="Ald_DH_CS_CYS"/>
</dbReference>
<dbReference type="EnsemblMetazoa" id="XM_028657566.1">
    <property type="protein sequence ID" value="XP_028513367.1"/>
    <property type="gene ID" value="LOC110234047"/>
</dbReference>
<evidence type="ECO:0000256" key="1">
    <source>
        <dbReference type="ARBA" id="ARBA00009986"/>
    </source>
</evidence>
<keyword evidence="7" id="KW-1185">Reference proteome</keyword>
<evidence type="ECO:0000313" key="7">
    <source>
        <dbReference type="Proteomes" id="UP000887567"/>
    </source>
</evidence>
<feature type="active site" evidence="3">
    <location>
        <position position="14"/>
    </location>
</feature>
<organism evidence="6 7">
    <name type="scientific">Exaiptasia diaphana</name>
    <name type="common">Tropical sea anemone</name>
    <name type="synonym">Aiptasia pulchella</name>
    <dbReference type="NCBI Taxonomy" id="2652724"/>
    <lineage>
        <taxon>Eukaryota</taxon>
        <taxon>Metazoa</taxon>
        <taxon>Cnidaria</taxon>
        <taxon>Anthozoa</taxon>
        <taxon>Hexacorallia</taxon>
        <taxon>Actiniaria</taxon>
        <taxon>Aiptasiidae</taxon>
        <taxon>Exaiptasia</taxon>
    </lineage>
</organism>
<evidence type="ECO:0000256" key="2">
    <source>
        <dbReference type="ARBA" id="ARBA00023002"/>
    </source>
</evidence>
<dbReference type="InterPro" id="IPR016162">
    <property type="entry name" value="Ald_DH_N"/>
</dbReference>
<dbReference type="SUPFAM" id="SSF53720">
    <property type="entry name" value="ALDH-like"/>
    <property type="match status" value="1"/>
</dbReference>
<dbReference type="KEGG" id="epa:110234047"/>
<evidence type="ECO:0000256" key="3">
    <source>
        <dbReference type="PROSITE-ProRule" id="PRU10007"/>
    </source>
</evidence>
<dbReference type="InterPro" id="IPR016163">
    <property type="entry name" value="Ald_DH_C"/>
</dbReference>
<accession>A0A913YFR1</accession>
<name>A0A913YFR1_EXADI</name>
<evidence type="ECO:0000313" key="6">
    <source>
        <dbReference type="EnsemblMetazoa" id="XP_028513367.1"/>
    </source>
</evidence>
<proteinExistence type="inferred from homology"/>
<dbReference type="GeneID" id="110234047"/>
<dbReference type="GO" id="GO:0004029">
    <property type="term" value="F:aldehyde dehydrogenase (NAD+) activity"/>
    <property type="evidence" value="ECO:0007669"/>
    <property type="project" value="TreeGrafter"/>
</dbReference>
<sequence>MEAAAKNLTRVTLELGGKSPCYIDDECDLAVVANRLAWGRFSNAGQTCVAPDYVLCSPEIQSKLIKHLKETIFKFYGQDPRYSPNYGRIINERHFQRLKKLLSHGECVIGGETDEKDRFISPTVLTGIKPSDPSLPFGGVGGSGMGAYHGKHSFDVFSHKKGCLVKSLCMESMNA</sequence>
<dbReference type="OrthoDB" id="440325at2759"/>
<dbReference type="Pfam" id="PF00171">
    <property type="entry name" value="Aldedh"/>
    <property type="match status" value="1"/>
</dbReference>